<proteinExistence type="inferred from homology"/>
<keyword evidence="4" id="KW-1185">Reference proteome</keyword>
<dbReference type="SUPFAM" id="SSF69786">
    <property type="entry name" value="YggU-like"/>
    <property type="match status" value="1"/>
</dbReference>
<accession>A0A285NKM1</accession>
<dbReference type="NCBIfam" id="TIGR00251">
    <property type="entry name" value="DUF167 family protein"/>
    <property type="match status" value="1"/>
</dbReference>
<dbReference type="Gene3D" id="3.30.1200.10">
    <property type="entry name" value="YggU-like"/>
    <property type="match status" value="1"/>
</dbReference>
<evidence type="ECO:0000313" key="4">
    <source>
        <dbReference type="Proteomes" id="UP000219036"/>
    </source>
</evidence>
<dbReference type="HAMAP" id="MF_00634">
    <property type="entry name" value="UPF0235"/>
    <property type="match status" value="1"/>
</dbReference>
<dbReference type="InterPro" id="IPR003746">
    <property type="entry name" value="DUF167"/>
</dbReference>
<dbReference type="OrthoDB" id="3176309at2"/>
<comment type="similarity">
    <text evidence="1 2">Belongs to the UPF0235 family.</text>
</comment>
<organism evidence="3 4">
    <name type="scientific">Persephonella hydrogeniphila</name>
    <dbReference type="NCBI Taxonomy" id="198703"/>
    <lineage>
        <taxon>Bacteria</taxon>
        <taxon>Pseudomonadati</taxon>
        <taxon>Aquificota</taxon>
        <taxon>Aquificia</taxon>
        <taxon>Aquificales</taxon>
        <taxon>Hydrogenothermaceae</taxon>
        <taxon>Persephonella</taxon>
    </lineage>
</organism>
<sequence>MRIKVKVKPNAKKEEIKKIEEDYYEVKVTVVPEKGKANKKVIEVLSRHLKVPKSKIKLIRGETSREKVFEIEEL</sequence>
<dbReference type="Proteomes" id="UP000219036">
    <property type="component" value="Unassembled WGS sequence"/>
</dbReference>
<dbReference type="AlphaFoldDB" id="A0A285NKM1"/>
<evidence type="ECO:0000256" key="2">
    <source>
        <dbReference type="HAMAP-Rule" id="MF_00634"/>
    </source>
</evidence>
<evidence type="ECO:0000256" key="1">
    <source>
        <dbReference type="ARBA" id="ARBA00010364"/>
    </source>
</evidence>
<dbReference type="Pfam" id="PF02594">
    <property type="entry name" value="DUF167"/>
    <property type="match status" value="1"/>
</dbReference>
<name>A0A285NKM1_9AQUI</name>
<dbReference type="RefSeq" id="WP_097000454.1">
    <property type="nucleotide sequence ID" value="NZ_OBEI01000005.1"/>
</dbReference>
<dbReference type="EMBL" id="OBEI01000005">
    <property type="protein sequence ID" value="SNZ08426.1"/>
    <property type="molecule type" value="Genomic_DNA"/>
</dbReference>
<dbReference type="SMART" id="SM01152">
    <property type="entry name" value="DUF167"/>
    <property type="match status" value="1"/>
</dbReference>
<dbReference type="PANTHER" id="PTHR13420">
    <property type="entry name" value="UPF0235 PROTEIN C15ORF40"/>
    <property type="match status" value="1"/>
</dbReference>
<dbReference type="GO" id="GO:0005737">
    <property type="term" value="C:cytoplasm"/>
    <property type="evidence" value="ECO:0007669"/>
    <property type="project" value="TreeGrafter"/>
</dbReference>
<gene>
    <name evidence="3" type="ORF">SAMN06265182_1277</name>
</gene>
<evidence type="ECO:0000313" key="3">
    <source>
        <dbReference type="EMBL" id="SNZ08426.1"/>
    </source>
</evidence>
<dbReference type="PANTHER" id="PTHR13420:SF7">
    <property type="entry name" value="UPF0235 PROTEIN C15ORF40"/>
    <property type="match status" value="1"/>
</dbReference>
<protein>
    <recommendedName>
        <fullName evidence="2">UPF0235 protein SAMN06265182_1277</fullName>
    </recommendedName>
</protein>
<reference evidence="4" key="1">
    <citation type="submission" date="2017-09" db="EMBL/GenBank/DDBJ databases">
        <authorList>
            <person name="Varghese N."/>
            <person name="Submissions S."/>
        </authorList>
    </citation>
    <scope>NUCLEOTIDE SEQUENCE [LARGE SCALE GENOMIC DNA]</scope>
    <source>
        <strain evidence="4">DSM 15103</strain>
    </source>
</reference>
<dbReference type="InterPro" id="IPR036591">
    <property type="entry name" value="YggU-like_sf"/>
</dbReference>